<feature type="transmembrane region" description="Helical" evidence="6">
    <location>
        <begin position="18"/>
        <end position="35"/>
    </location>
</feature>
<name>A0A5Q2RN19_9ACTN</name>
<evidence type="ECO:0008006" key="9">
    <source>
        <dbReference type="Google" id="ProtNLM"/>
    </source>
</evidence>
<evidence type="ECO:0000256" key="4">
    <source>
        <dbReference type="ARBA" id="ARBA00022989"/>
    </source>
</evidence>
<reference evidence="7 8" key="1">
    <citation type="submission" date="2019-11" db="EMBL/GenBank/DDBJ databases">
        <authorList>
            <person name="He Y."/>
        </authorList>
    </citation>
    <scope>NUCLEOTIDE SEQUENCE [LARGE SCALE GENOMIC DNA]</scope>
    <source>
        <strain evidence="7 8">SCSIO 58843</strain>
    </source>
</reference>
<feature type="transmembrane region" description="Helical" evidence="6">
    <location>
        <begin position="233"/>
        <end position="254"/>
    </location>
</feature>
<comment type="subcellular location">
    <subcellularLocation>
        <location evidence="1">Cell membrane</location>
        <topology evidence="1">Multi-pass membrane protein</topology>
    </subcellularLocation>
</comment>
<evidence type="ECO:0000256" key="1">
    <source>
        <dbReference type="ARBA" id="ARBA00004651"/>
    </source>
</evidence>
<evidence type="ECO:0000256" key="6">
    <source>
        <dbReference type="SAM" id="Phobius"/>
    </source>
</evidence>
<keyword evidence="5 6" id="KW-0472">Membrane</keyword>
<gene>
    <name evidence="7" type="ORF">GH723_15240</name>
</gene>
<feature type="transmembrane region" description="Helical" evidence="6">
    <location>
        <begin position="76"/>
        <end position="100"/>
    </location>
</feature>
<sequence>MTWWCVTLTEPWAWSPKAYPGIWASVLLLLVPYLVSMRRRTGANPHAGRRVAAFVGGVAVYWLATDWPLGTLGAGYLASAHMVQFLLYTLGAAPLILLGIPEWMGRRVLGRLRAYRAVRLLTKPLIAGVAYNVILLATHAPATVDTFRSSELGSFALDAAWLLGGLLLWMPILSPLPELQARSYFNKMIYLFLAAQVIPMIPGGILTFADFPLYSTYELAPRTFGLEARSDQALAGALMKVGGLPVVWGTMFGLMIRWARSEGHVDDRERRRRAAAAQG</sequence>
<dbReference type="InterPro" id="IPR019108">
    <property type="entry name" value="Caa3_assmbl_CtaG-rel"/>
</dbReference>
<proteinExistence type="predicted"/>
<dbReference type="Proteomes" id="UP000334019">
    <property type="component" value="Chromosome"/>
</dbReference>
<dbReference type="KEGG" id="atq:GH723_15240"/>
<feature type="transmembrane region" description="Helical" evidence="6">
    <location>
        <begin position="47"/>
        <end position="64"/>
    </location>
</feature>
<dbReference type="EMBL" id="CP045851">
    <property type="protein sequence ID" value="QGG96342.1"/>
    <property type="molecule type" value="Genomic_DNA"/>
</dbReference>
<organism evidence="7 8">
    <name type="scientific">Actinomarinicola tropica</name>
    <dbReference type="NCBI Taxonomy" id="2789776"/>
    <lineage>
        <taxon>Bacteria</taxon>
        <taxon>Bacillati</taxon>
        <taxon>Actinomycetota</taxon>
        <taxon>Acidimicrobiia</taxon>
        <taxon>Acidimicrobiales</taxon>
        <taxon>Iamiaceae</taxon>
        <taxon>Actinomarinicola</taxon>
    </lineage>
</organism>
<keyword evidence="8" id="KW-1185">Reference proteome</keyword>
<keyword evidence="3 6" id="KW-0812">Transmembrane</keyword>
<evidence type="ECO:0000313" key="7">
    <source>
        <dbReference type="EMBL" id="QGG96342.1"/>
    </source>
</evidence>
<dbReference type="GO" id="GO:0005886">
    <property type="term" value="C:plasma membrane"/>
    <property type="evidence" value="ECO:0007669"/>
    <property type="project" value="UniProtKB-SubCell"/>
</dbReference>
<feature type="transmembrane region" description="Helical" evidence="6">
    <location>
        <begin position="120"/>
        <end position="139"/>
    </location>
</feature>
<evidence type="ECO:0000256" key="3">
    <source>
        <dbReference type="ARBA" id="ARBA00022692"/>
    </source>
</evidence>
<evidence type="ECO:0000256" key="2">
    <source>
        <dbReference type="ARBA" id="ARBA00022475"/>
    </source>
</evidence>
<evidence type="ECO:0000256" key="5">
    <source>
        <dbReference type="ARBA" id="ARBA00023136"/>
    </source>
</evidence>
<dbReference type="RefSeq" id="WP_153760446.1">
    <property type="nucleotide sequence ID" value="NZ_CP045851.1"/>
</dbReference>
<dbReference type="Pfam" id="PF09678">
    <property type="entry name" value="Caa3_CtaG"/>
    <property type="match status" value="1"/>
</dbReference>
<feature type="transmembrane region" description="Helical" evidence="6">
    <location>
        <begin position="159"/>
        <end position="176"/>
    </location>
</feature>
<evidence type="ECO:0000313" key="8">
    <source>
        <dbReference type="Proteomes" id="UP000334019"/>
    </source>
</evidence>
<protein>
    <recommendedName>
        <fullName evidence="9">Cytochrome c oxidase assembly protein</fullName>
    </recommendedName>
</protein>
<feature type="transmembrane region" description="Helical" evidence="6">
    <location>
        <begin position="188"/>
        <end position="213"/>
    </location>
</feature>
<accession>A0A5Q2RN19</accession>
<keyword evidence="2" id="KW-1003">Cell membrane</keyword>
<dbReference type="AlphaFoldDB" id="A0A5Q2RN19"/>
<keyword evidence="4 6" id="KW-1133">Transmembrane helix</keyword>